<proteinExistence type="predicted"/>
<evidence type="ECO:0000313" key="12">
    <source>
        <dbReference type="Proteomes" id="UP000429523"/>
    </source>
</evidence>
<evidence type="ECO:0000313" key="17">
    <source>
        <dbReference type="Proteomes" id="UP000441208"/>
    </source>
</evidence>
<dbReference type="OrthoDB" id="124103at2759"/>
<evidence type="ECO:0000313" key="18">
    <source>
        <dbReference type="Proteomes" id="UP000460718"/>
    </source>
</evidence>
<evidence type="ECO:0000313" key="10">
    <source>
        <dbReference type="EMBL" id="KAE9317146.1"/>
    </source>
</evidence>
<evidence type="ECO:0000313" key="21">
    <source>
        <dbReference type="Proteomes" id="UP000488956"/>
    </source>
</evidence>
<evidence type="ECO:0000256" key="1">
    <source>
        <dbReference type="SAM" id="MobiDB-lite"/>
    </source>
</evidence>
<reference evidence="18 19" key="1">
    <citation type="submission" date="2018-09" db="EMBL/GenBank/DDBJ databases">
        <title>Genomic investigation of the strawberry pathogen Phytophthora fragariae indicates pathogenicity is determined by transcriptional variation in three key races.</title>
        <authorList>
            <person name="Adams T.M."/>
            <person name="Armitage A.D."/>
            <person name="Sobczyk M.K."/>
            <person name="Bates H.J."/>
            <person name="Dunwell J.M."/>
            <person name="Nellist C.F."/>
            <person name="Harrison R.J."/>
        </authorList>
    </citation>
    <scope>NUCLEOTIDE SEQUENCE [LARGE SCALE GENOMIC DNA]</scope>
    <source>
        <strain evidence="10 14">A4</strain>
        <strain evidence="9 15">BC-1</strain>
        <strain evidence="8 19">BC-23</strain>
        <strain evidence="7 13">NOV-27</strain>
        <strain evidence="6 16">NOV-5</strain>
        <strain evidence="5 17">NOV-71</strain>
        <strain evidence="11 20">NOV-77</strain>
        <strain evidence="2 12">NOV-9</strain>
        <strain evidence="4 21">ONT-3</strain>
        <strain evidence="3 18">SCRP245</strain>
    </source>
</reference>
<dbReference type="Proteomes" id="UP000476176">
    <property type="component" value="Unassembled WGS sequence"/>
</dbReference>
<evidence type="ECO:0000313" key="5">
    <source>
        <dbReference type="EMBL" id="KAE9133057.1"/>
    </source>
</evidence>
<dbReference type="Proteomes" id="UP000440367">
    <property type="component" value="Unassembled WGS sequence"/>
</dbReference>
<keyword evidence="13" id="KW-1185">Reference proteome</keyword>
<evidence type="ECO:0000313" key="20">
    <source>
        <dbReference type="Proteomes" id="UP000486351"/>
    </source>
</evidence>
<evidence type="ECO:0000313" key="15">
    <source>
        <dbReference type="Proteomes" id="UP000440367"/>
    </source>
</evidence>
<accession>A0A6A3LME0</accession>
<dbReference type="Proteomes" id="UP000429523">
    <property type="component" value="Unassembled WGS sequence"/>
</dbReference>
<evidence type="ECO:0000313" key="13">
    <source>
        <dbReference type="Proteomes" id="UP000433483"/>
    </source>
</evidence>
<dbReference type="EMBL" id="QXGD01000273">
    <property type="protein sequence ID" value="KAE9245139.1"/>
    <property type="molecule type" value="Genomic_DNA"/>
</dbReference>
<dbReference type="PANTHER" id="PTHR37558">
    <property type="entry name" value="HTH CENPB-TYPE DOMAIN-CONTAINING PROTEIN"/>
    <property type="match status" value="1"/>
</dbReference>
<sequence length="309" mass="35143">MYRVPVNNTEVDSTEPAHVTSDLHLAIDTITSASVSIPPKQKPRRKKFAAVDDVVHLRAVNAFRPWRAPVGTFNGIMKVFEDIAVQCGANPEFGVDKPGAELRARFGTLMKEFKRDQCKSMRKSGTGEQFEERDRLLLDIIAQTDDTNDIIEADNRVKEAKQRSIESSGELMWSLAMNEIDETEGSERGNVLLSPEGRERERKRAAQPGSAQKGKVTKRERPAVVMGALTERLKSSSEEEGNKYDYKPQRLALEKEEAEKQGQHHAKEAEKHRQHELELEARRQKAEEDREKRVYEFISTVLARGYLKE</sequence>
<evidence type="ECO:0000313" key="7">
    <source>
        <dbReference type="EMBL" id="KAE9222343.1"/>
    </source>
</evidence>
<evidence type="ECO:0000313" key="16">
    <source>
        <dbReference type="Proteomes" id="UP000440732"/>
    </source>
</evidence>
<dbReference type="EMBL" id="QXGE01000289">
    <property type="protein sequence ID" value="KAE9317146.1"/>
    <property type="molecule type" value="Genomic_DNA"/>
</dbReference>
<organism evidence="3 18">
    <name type="scientific">Phytophthora fragariae</name>
    <dbReference type="NCBI Taxonomy" id="53985"/>
    <lineage>
        <taxon>Eukaryota</taxon>
        <taxon>Sar</taxon>
        <taxon>Stramenopiles</taxon>
        <taxon>Oomycota</taxon>
        <taxon>Peronosporomycetes</taxon>
        <taxon>Peronosporales</taxon>
        <taxon>Peronosporaceae</taxon>
        <taxon>Phytophthora</taxon>
    </lineage>
</organism>
<dbReference type="Proteomes" id="UP000460718">
    <property type="component" value="Unassembled WGS sequence"/>
</dbReference>
<protein>
    <submittedName>
        <fullName evidence="3">Uncharacterized protein</fullName>
    </submittedName>
</protein>
<evidence type="ECO:0000313" key="4">
    <source>
        <dbReference type="EMBL" id="KAE9125733.1"/>
    </source>
</evidence>
<dbReference type="EMBL" id="QXFX01000206">
    <property type="protein sequence ID" value="KAE9125733.1"/>
    <property type="molecule type" value="Genomic_DNA"/>
</dbReference>
<comment type="caution">
    <text evidence="3">The sequence shown here is derived from an EMBL/GenBank/DDBJ whole genome shotgun (WGS) entry which is preliminary data.</text>
</comment>
<dbReference type="EMBL" id="QXFZ01000104">
    <property type="protein sequence ID" value="KAE9133057.1"/>
    <property type="molecule type" value="Genomic_DNA"/>
</dbReference>
<dbReference type="EMBL" id="QXFW01000208">
    <property type="protein sequence ID" value="KAE9020552.1"/>
    <property type="molecule type" value="Genomic_DNA"/>
</dbReference>
<evidence type="ECO:0000313" key="14">
    <source>
        <dbReference type="Proteomes" id="UP000437068"/>
    </source>
</evidence>
<dbReference type="EMBL" id="QXGB01000256">
    <property type="protein sequence ID" value="KAE9222343.1"/>
    <property type="molecule type" value="Genomic_DNA"/>
</dbReference>
<name>A0A6A3LME0_9STRA</name>
<dbReference type="EMBL" id="QXFY01000349">
    <property type="protein sequence ID" value="KAE9347070.1"/>
    <property type="molecule type" value="Genomic_DNA"/>
</dbReference>
<dbReference type="EMBL" id="QXGC01000220">
    <property type="protein sequence ID" value="KAE9244339.1"/>
    <property type="molecule type" value="Genomic_DNA"/>
</dbReference>
<dbReference type="EMBL" id="QXGF01000266">
    <property type="protein sequence ID" value="KAE8943195.1"/>
    <property type="molecule type" value="Genomic_DNA"/>
</dbReference>
<evidence type="ECO:0000313" key="6">
    <source>
        <dbReference type="EMBL" id="KAE9152320.1"/>
    </source>
</evidence>
<evidence type="ECO:0000313" key="9">
    <source>
        <dbReference type="EMBL" id="KAE9245139.1"/>
    </source>
</evidence>
<dbReference type="AlphaFoldDB" id="A0A6A3LME0"/>
<evidence type="ECO:0000313" key="8">
    <source>
        <dbReference type="EMBL" id="KAE9244339.1"/>
    </source>
</evidence>
<evidence type="ECO:0000313" key="19">
    <source>
        <dbReference type="Proteomes" id="UP000476176"/>
    </source>
</evidence>
<dbReference type="Proteomes" id="UP000440732">
    <property type="component" value="Unassembled WGS sequence"/>
</dbReference>
<dbReference type="Proteomes" id="UP000433483">
    <property type="component" value="Unassembled WGS sequence"/>
</dbReference>
<feature type="region of interest" description="Disordered" evidence="1">
    <location>
        <begin position="179"/>
        <end position="290"/>
    </location>
</feature>
<dbReference type="Proteomes" id="UP000441208">
    <property type="component" value="Unassembled WGS sequence"/>
</dbReference>
<evidence type="ECO:0000313" key="3">
    <source>
        <dbReference type="EMBL" id="KAE9020552.1"/>
    </source>
</evidence>
<evidence type="ECO:0000313" key="2">
    <source>
        <dbReference type="EMBL" id="KAE8943195.1"/>
    </source>
</evidence>
<dbReference type="Proteomes" id="UP000486351">
    <property type="component" value="Unassembled WGS sequence"/>
</dbReference>
<dbReference type="Proteomes" id="UP000488956">
    <property type="component" value="Unassembled WGS sequence"/>
</dbReference>
<feature type="compositionally biased region" description="Basic and acidic residues" evidence="1">
    <location>
        <begin position="231"/>
        <end position="290"/>
    </location>
</feature>
<gene>
    <name evidence="10" type="ORF">PF001_g6983</name>
    <name evidence="9" type="ORF">PF002_g7413</name>
    <name evidence="8" type="ORF">PF004_g5723</name>
    <name evidence="7" type="ORF">PF005_g6728</name>
    <name evidence="6" type="ORF">PF006_g3450</name>
    <name evidence="5" type="ORF">PF007_g3492</name>
    <name evidence="11" type="ORF">PF008_g7982</name>
    <name evidence="2" type="ORF">PF009_g7084</name>
    <name evidence="4" type="ORF">PF010_g5513</name>
    <name evidence="3" type="ORF">PF011_g5361</name>
</gene>
<dbReference type="PANTHER" id="PTHR37558:SF1">
    <property type="entry name" value="HTH CENPB-TYPE DOMAIN-CONTAINING PROTEIN"/>
    <property type="match status" value="1"/>
</dbReference>
<dbReference type="EMBL" id="QXGA01000110">
    <property type="protein sequence ID" value="KAE9152320.1"/>
    <property type="molecule type" value="Genomic_DNA"/>
</dbReference>
<dbReference type="Proteomes" id="UP000437068">
    <property type="component" value="Unassembled WGS sequence"/>
</dbReference>
<evidence type="ECO:0000313" key="11">
    <source>
        <dbReference type="EMBL" id="KAE9347070.1"/>
    </source>
</evidence>